<keyword evidence="1" id="KW-0472">Membrane</keyword>
<feature type="transmembrane region" description="Helical" evidence="1">
    <location>
        <begin position="32"/>
        <end position="51"/>
    </location>
</feature>
<dbReference type="Proteomes" id="UP001153636">
    <property type="component" value="Chromosome 10"/>
</dbReference>
<feature type="transmembrane region" description="Helical" evidence="1">
    <location>
        <begin position="129"/>
        <end position="150"/>
    </location>
</feature>
<feature type="transmembrane region" description="Helical" evidence="1">
    <location>
        <begin position="162"/>
        <end position="180"/>
    </location>
</feature>
<organism evidence="2 3">
    <name type="scientific">Psylliodes chrysocephalus</name>
    <dbReference type="NCBI Taxonomy" id="3402493"/>
    <lineage>
        <taxon>Eukaryota</taxon>
        <taxon>Metazoa</taxon>
        <taxon>Ecdysozoa</taxon>
        <taxon>Arthropoda</taxon>
        <taxon>Hexapoda</taxon>
        <taxon>Insecta</taxon>
        <taxon>Pterygota</taxon>
        <taxon>Neoptera</taxon>
        <taxon>Endopterygota</taxon>
        <taxon>Coleoptera</taxon>
        <taxon>Polyphaga</taxon>
        <taxon>Cucujiformia</taxon>
        <taxon>Chrysomeloidea</taxon>
        <taxon>Chrysomelidae</taxon>
        <taxon>Galerucinae</taxon>
        <taxon>Alticini</taxon>
        <taxon>Psylliodes</taxon>
    </lineage>
</organism>
<evidence type="ECO:0008006" key="4">
    <source>
        <dbReference type="Google" id="ProtNLM"/>
    </source>
</evidence>
<gene>
    <name evidence="2" type="ORF">PSYICH_LOCUS1464</name>
</gene>
<dbReference type="Pfam" id="PF21534">
    <property type="entry name" value="Rost"/>
    <property type="match status" value="1"/>
</dbReference>
<accession>A0A9P0G8I5</accession>
<dbReference type="PANTHER" id="PTHR12242">
    <property type="entry name" value="OS02G0130600 PROTEIN-RELATED"/>
    <property type="match status" value="1"/>
</dbReference>
<name>A0A9P0G8I5_9CUCU</name>
<sequence length="233" mass="27178">MMNQISLIHQDPTIFISSQWQSNKNRPTIKYLLYRTIIMLIFIITWIKAILTDGPIWFKYFTNWGYTICTIQAILVFLMISAKKCSCENVLEKLYPLYWMLNIVGTSLAFFITAIYFSVLHDYQQTISLLNYLVHGNNSLLMFIDLLIVAHPMHIPHGVYPVTFGLVYIIFSIIYFLIYPTNGTIYQILDWSKPLVTIGICLSLIGVLNFFHLIAALMSQLRQDIHKKYFNNN</sequence>
<feature type="transmembrane region" description="Helical" evidence="1">
    <location>
        <begin position="94"/>
        <end position="117"/>
    </location>
</feature>
<dbReference type="OrthoDB" id="419711at2759"/>
<feature type="transmembrane region" description="Helical" evidence="1">
    <location>
        <begin position="63"/>
        <end position="82"/>
    </location>
</feature>
<proteinExistence type="predicted"/>
<dbReference type="AlphaFoldDB" id="A0A9P0G8I5"/>
<dbReference type="InterPro" id="IPR049352">
    <property type="entry name" value="Rost"/>
</dbReference>
<evidence type="ECO:0000313" key="3">
    <source>
        <dbReference type="Proteomes" id="UP001153636"/>
    </source>
</evidence>
<feature type="transmembrane region" description="Helical" evidence="1">
    <location>
        <begin position="195"/>
        <end position="218"/>
    </location>
</feature>
<dbReference type="PANTHER" id="PTHR12242:SF49">
    <property type="entry name" value="HEADBUTT, ISOFORM E"/>
    <property type="match status" value="1"/>
</dbReference>
<evidence type="ECO:0000256" key="1">
    <source>
        <dbReference type="SAM" id="Phobius"/>
    </source>
</evidence>
<keyword evidence="3" id="KW-1185">Reference proteome</keyword>
<dbReference type="EMBL" id="OV651822">
    <property type="protein sequence ID" value="CAH1100597.1"/>
    <property type="molecule type" value="Genomic_DNA"/>
</dbReference>
<keyword evidence="1" id="KW-1133">Transmembrane helix</keyword>
<evidence type="ECO:0000313" key="2">
    <source>
        <dbReference type="EMBL" id="CAH1100597.1"/>
    </source>
</evidence>
<keyword evidence="1" id="KW-0812">Transmembrane</keyword>
<reference evidence="2" key="1">
    <citation type="submission" date="2022-01" db="EMBL/GenBank/DDBJ databases">
        <authorList>
            <person name="King R."/>
        </authorList>
    </citation>
    <scope>NUCLEOTIDE SEQUENCE</scope>
</reference>
<protein>
    <recommendedName>
        <fullName evidence="4">Protein rolling stone</fullName>
    </recommendedName>
</protein>
<dbReference type="GO" id="GO:0016020">
    <property type="term" value="C:membrane"/>
    <property type="evidence" value="ECO:0007669"/>
    <property type="project" value="TreeGrafter"/>
</dbReference>